<proteinExistence type="predicted"/>
<keyword evidence="2" id="KW-1185">Reference proteome</keyword>
<dbReference type="NCBIfam" id="TIGR01549">
    <property type="entry name" value="HAD-SF-IA-v1"/>
    <property type="match status" value="1"/>
</dbReference>
<dbReference type="PANTHER" id="PTHR43885">
    <property type="entry name" value="HALOACID DEHALOGENASE-LIKE HYDROLASE"/>
    <property type="match status" value="1"/>
</dbReference>
<accession>A0ABN6VNJ7</accession>
<dbReference type="InterPro" id="IPR036412">
    <property type="entry name" value="HAD-like_sf"/>
</dbReference>
<evidence type="ECO:0000313" key="1">
    <source>
        <dbReference type="EMBL" id="BDV41821.1"/>
    </source>
</evidence>
<dbReference type="InterPro" id="IPR006439">
    <property type="entry name" value="HAD-SF_hydro_IA"/>
</dbReference>
<organism evidence="1 2">
    <name type="scientific">Geotalea uraniireducens</name>
    <dbReference type="NCBI Taxonomy" id="351604"/>
    <lineage>
        <taxon>Bacteria</taxon>
        <taxon>Pseudomonadati</taxon>
        <taxon>Thermodesulfobacteriota</taxon>
        <taxon>Desulfuromonadia</taxon>
        <taxon>Geobacterales</taxon>
        <taxon>Geobacteraceae</taxon>
        <taxon>Geotalea</taxon>
    </lineage>
</organism>
<name>A0ABN6VNJ7_9BACT</name>
<dbReference type="SUPFAM" id="SSF56784">
    <property type="entry name" value="HAD-like"/>
    <property type="match status" value="1"/>
</dbReference>
<dbReference type="RefSeq" id="WP_282001887.1">
    <property type="nucleotide sequence ID" value="NZ_AP027151.1"/>
</dbReference>
<dbReference type="Gene3D" id="3.40.50.1000">
    <property type="entry name" value="HAD superfamily/HAD-like"/>
    <property type="match status" value="1"/>
</dbReference>
<dbReference type="InterPro" id="IPR023214">
    <property type="entry name" value="HAD_sf"/>
</dbReference>
<evidence type="ECO:0000313" key="2">
    <source>
        <dbReference type="Proteomes" id="UP001317705"/>
    </source>
</evidence>
<protein>
    <submittedName>
        <fullName evidence="1">Haloacid dehalogenase</fullName>
    </submittedName>
</protein>
<dbReference type="EMBL" id="AP027151">
    <property type="protein sequence ID" value="BDV41821.1"/>
    <property type="molecule type" value="Genomic_DNA"/>
</dbReference>
<dbReference type="Pfam" id="PF00702">
    <property type="entry name" value="Hydrolase"/>
    <property type="match status" value="1"/>
</dbReference>
<dbReference type="Proteomes" id="UP001317705">
    <property type="component" value="Chromosome"/>
</dbReference>
<dbReference type="SFLD" id="SFLDG01129">
    <property type="entry name" value="C1.5:_HAD__Beta-PGM__Phosphata"/>
    <property type="match status" value="1"/>
</dbReference>
<reference evidence="1 2" key="1">
    <citation type="submission" date="2022-12" db="EMBL/GenBank/DDBJ databases">
        <title>Polyphasic characterization of Geotalea uranireducens NIT-SL11 newly isolated from a complex of sewage sludge and microbially reduced graphene oxide.</title>
        <authorList>
            <person name="Xie L."/>
            <person name="Yoshida N."/>
            <person name="Meng L."/>
        </authorList>
    </citation>
    <scope>NUCLEOTIDE SEQUENCE [LARGE SCALE GENOMIC DNA]</scope>
    <source>
        <strain evidence="1 2">NIT-SL11</strain>
    </source>
</reference>
<gene>
    <name evidence="1" type="ORF">GURASL_07440</name>
</gene>
<dbReference type="PANTHER" id="PTHR43885:SF1">
    <property type="entry name" value="SUPERFAMILY HYDROLASE, PUTATIVE (AFU_ORTHOLOGUE AFUA_4G13290)-RELATED"/>
    <property type="match status" value="1"/>
</dbReference>
<sequence>MTAAMAAILTRSHWVFDLDGTLTVAVHDFAAIRACLGIPAGSDILAYLAGLPAREGRLLHARLDAIEDELAGRAEAAPGAVRLVESLARRHVRLGIVTRNTRRVARRVLASIGVARHFPADCVIGRHDAAPKPDPDGILRLAARWHAPGAALVMVGDYLFDLQTGRAAGAATILVDRSGHFRWPELTDLGVTSLEELADRLDAVAPVDQSSRSRANICSERS</sequence>
<dbReference type="Gene3D" id="1.10.260.80">
    <property type="match status" value="1"/>
</dbReference>
<dbReference type="SFLD" id="SFLDS00003">
    <property type="entry name" value="Haloacid_Dehalogenase"/>
    <property type="match status" value="1"/>
</dbReference>